<dbReference type="Gene3D" id="1.10.10.60">
    <property type="entry name" value="Homeodomain-like"/>
    <property type="match status" value="2"/>
</dbReference>
<dbReference type="AlphaFoldDB" id="G5ILV4"/>
<dbReference type="EMBL" id="ADLN01000120">
    <property type="protein sequence ID" value="EHI57373.1"/>
    <property type="molecule type" value="Genomic_DNA"/>
</dbReference>
<dbReference type="PROSITE" id="PS01124">
    <property type="entry name" value="HTH_ARAC_FAMILY_2"/>
    <property type="match status" value="1"/>
</dbReference>
<dbReference type="PANTHER" id="PTHR43280">
    <property type="entry name" value="ARAC-FAMILY TRANSCRIPTIONAL REGULATOR"/>
    <property type="match status" value="1"/>
</dbReference>
<dbReference type="SUPFAM" id="SSF51215">
    <property type="entry name" value="Regulatory protein AraC"/>
    <property type="match status" value="1"/>
</dbReference>
<evidence type="ECO:0000256" key="2">
    <source>
        <dbReference type="ARBA" id="ARBA00023125"/>
    </source>
</evidence>
<dbReference type="Pfam" id="PF02311">
    <property type="entry name" value="AraC_binding"/>
    <property type="match status" value="1"/>
</dbReference>
<gene>
    <name evidence="5" type="ORF">HMPREF9473_04482</name>
</gene>
<reference evidence="5 6" key="1">
    <citation type="submission" date="2011-08" db="EMBL/GenBank/DDBJ databases">
        <title>The Genome Sequence of Clostridium hathewayi WAL-18680.</title>
        <authorList>
            <consortium name="The Broad Institute Genome Sequencing Platform"/>
            <person name="Earl A."/>
            <person name="Ward D."/>
            <person name="Feldgarden M."/>
            <person name="Gevers D."/>
            <person name="Finegold S.M."/>
            <person name="Summanen P.H."/>
            <person name="Molitoris D.R."/>
            <person name="Song M."/>
            <person name="Daigneault M."/>
            <person name="Allen-Vercoe E."/>
            <person name="Young S.K."/>
            <person name="Zeng Q."/>
            <person name="Gargeya S."/>
            <person name="Fitzgerald M."/>
            <person name="Haas B."/>
            <person name="Abouelleil A."/>
            <person name="Alvarado L."/>
            <person name="Arachchi H.M."/>
            <person name="Berlin A."/>
            <person name="Brown A."/>
            <person name="Chapman S.B."/>
            <person name="Chen Z."/>
            <person name="Dunbar C."/>
            <person name="Freedman E."/>
            <person name="Gearin G."/>
            <person name="Gellesch M."/>
            <person name="Goldberg J."/>
            <person name="Griggs A."/>
            <person name="Gujja S."/>
            <person name="Heiman D."/>
            <person name="Howarth C."/>
            <person name="Larson L."/>
            <person name="Lui A."/>
            <person name="MacDonald P.J.P."/>
            <person name="Montmayeur A."/>
            <person name="Murphy C."/>
            <person name="Neiman D."/>
            <person name="Pearson M."/>
            <person name="Priest M."/>
            <person name="Roberts A."/>
            <person name="Saif S."/>
            <person name="Shea T."/>
            <person name="Shenoy N."/>
            <person name="Sisk P."/>
            <person name="Stolte C."/>
            <person name="Sykes S."/>
            <person name="Wortman J."/>
            <person name="Nusbaum C."/>
            <person name="Birren B."/>
        </authorList>
    </citation>
    <scope>NUCLEOTIDE SEQUENCE [LARGE SCALE GENOMIC DNA]</scope>
    <source>
        <strain evidence="5 6">WAL-18680</strain>
    </source>
</reference>
<comment type="caution">
    <text evidence="5">The sequence shown here is derived from an EMBL/GenBank/DDBJ whole genome shotgun (WGS) entry which is preliminary data.</text>
</comment>
<dbReference type="OrthoDB" id="324626at2"/>
<dbReference type="Pfam" id="PF12833">
    <property type="entry name" value="HTH_18"/>
    <property type="match status" value="1"/>
</dbReference>
<dbReference type="GO" id="GO:0043565">
    <property type="term" value="F:sequence-specific DNA binding"/>
    <property type="evidence" value="ECO:0007669"/>
    <property type="project" value="InterPro"/>
</dbReference>
<evidence type="ECO:0000256" key="1">
    <source>
        <dbReference type="ARBA" id="ARBA00023015"/>
    </source>
</evidence>
<keyword evidence="2" id="KW-0238">DNA-binding</keyword>
<keyword evidence="1" id="KW-0805">Transcription regulation</keyword>
<dbReference type="InterPro" id="IPR020449">
    <property type="entry name" value="Tscrpt_reg_AraC-type_HTH"/>
</dbReference>
<dbReference type="PANTHER" id="PTHR43280:SF28">
    <property type="entry name" value="HTH-TYPE TRANSCRIPTIONAL ACTIVATOR RHAS"/>
    <property type="match status" value="1"/>
</dbReference>
<dbReference type="Proteomes" id="UP000005384">
    <property type="component" value="Unassembled WGS sequence"/>
</dbReference>
<name>G5ILV4_9FIRM</name>
<evidence type="ECO:0000259" key="4">
    <source>
        <dbReference type="PROSITE" id="PS01124"/>
    </source>
</evidence>
<dbReference type="RefSeq" id="WP_006782470.1">
    <property type="nucleotide sequence ID" value="NZ_CP040506.1"/>
</dbReference>
<dbReference type="PROSITE" id="PS00041">
    <property type="entry name" value="HTH_ARAC_FAMILY_1"/>
    <property type="match status" value="1"/>
</dbReference>
<dbReference type="SUPFAM" id="SSF46689">
    <property type="entry name" value="Homeodomain-like"/>
    <property type="match status" value="2"/>
</dbReference>
<dbReference type="InterPro" id="IPR003313">
    <property type="entry name" value="AraC-bd"/>
</dbReference>
<dbReference type="InterPro" id="IPR018062">
    <property type="entry name" value="HTH_AraC-typ_CS"/>
</dbReference>
<dbReference type="InterPro" id="IPR018060">
    <property type="entry name" value="HTH_AraC"/>
</dbReference>
<dbReference type="PRINTS" id="PR00032">
    <property type="entry name" value="HTHARAC"/>
</dbReference>
<protein>
    <recommendedName>
        <fullName evidence="4">HTH araC/xylS-type domain-containing protein</fullName>
    </recommendedName>
</protein>
<proteinExistence type="predicted"/>
<keyword evidence="3" id="KW-0804">Transcription</keyword>
<accession>G5ILV4</accession>
<evidence type="ECO:0000313" key="6">
    <source>
        <dbReference type="Proteomes" id="UP000005384"/>
    </source>
</evidence>
<keyword evidence="6" id="KW-1185">Reference proteome</keyword>
<organism evidence="5 6">
    <name type="scientific">Hungatella hathewayi WAL-18680</name>
    <dbReference type="NCBI Taxonomy" id="742737"/>
    <lineage>
        <taxon>Bacteria</taxon>
        <taxon>Bacillati</taxon>
        <taxon>Bacillota</taxon>
        <taxon>Clostridia</taxon>
        <taxon>Lachnospirales</taxon>
        <taxon>Lachnospiraceae</taxon>
        <taxon>Hungatella</taxon>
    </lineage>
</organism>
<dbReference type="PATRIC" id="fig|742737.3.peg.4466"/>
<dbReference type="InterPro" id="IPR009057">
    <property type="entry name" value="Homeodomain-like_sf"/>
</dbReference>
<dbReference type="GO" id="GO:0003700">
    <property type="term" value="F:DNA-binding transcription factor activity"/>
    <property type="evidence" value="ECO:0007669"/>
    <property type="project" value="InterPro"/>
</dbReference>
<dbReference type="SMART" id="SM00342">
    <property type="entry name" value="HTH_ARAC"/>
    <property type="match status" value="1"/>
</dbReference>
<dbReference type="HOGENOM" id="CLU_000445_88_6_9"/>
<dbReference type="InterPro" id="IPR037923">
    <property type="entry name" value="HTH-like"/>
</dbReference>
<dbReference type="Gene3D" id="2.60.120.280">
    <property type="entry name" value="Regulatory protein AraC"/>
    <property type="match status" value="1"/>
</dbReference>
<feature type="domain" description="HTH araC/xylS-type" evidence="4">
    <location>
        <begin position="181"/>
        <end position="279"/>
    </location>
</feature>
<evidence type="ECO:0000256" key="3">
    <source>
        <dbReference type="ARBA" id="ARBA00023163"/>
    </source>
</evidence>
<sequence length="286" mass="32929">MISYEPGVMKDSDYYVYTASSLAEKTFFYPVCVGHFLYDATYSLKRSSYDSFLIVYMKKGQCIVTTNNQTYTARENQIILLDCYKPHGYYTNTGWESEWIHFDGIAARAYFQMITEASGPIITLRDSYRFEKYLHKIYQLFRENASIKEALVSQYITNILTELLVSRDNPSGHSEPSDIIEETTAYMNEHLTEPLTLDDLAARASLSPYYFTRLFKKETGFTPHEYLIAMRINSAKFLLKTTSASIKEICFLTGFASESSFCTTFKKWVNATPSSYREYSSTEGTV</sequence>
<evidence type="ECO:0000313" key="5">
    <source>
        <dbReference type="EMBL" id="EHI57373.1"/>
    </source>
</evidence>